<dbReference type="OrthoDB" id="372840at2759"/>
<evidence type="ECO:0000256" key="2">
    <source>
        <dbReference type="SAM" id="SignalP"/>
    </source>
</evidence>
<feature type="signal peptide" evidence="2">
    <location>
        <begin position="1"/>
        <end position="21"/>
    </location>
</feature>
<proteinExistence type="predicted"/>
<reference evidence="3 4" key="1">
    <citation type="submission" date="2016-06" db="EMBL/GenBank/DDBJ databases">
        <authorList>
            <consortium name="Pathogen Informatics"/>
        </authorList>
    </citation>
    <scope>NUCLEOTIDE SEQUENCE [LARGE SCALE GENOMIC DNA]</scope>
    <source>
        <strain evidence="3">PowCR01</strain>
    </source>
</reference>
<name>A0A1C3KNX4_PLAOA</name>
<protein>
    <submittedName>
        <fullName evidence="3">Uncharacterized protein</fullName>
    </submittedName>
</protein>
<keyword evidence="2" id="KW-0732">Signal</keyword>
<feature type="chain" id="PRO_5008677917" evidence="2">
    <location>
        <begin position="22"/>
        <end position="391"/>
    </location>
</feature>
<sequence length="391" mass="47450">MEPSFFRIALLYLALLLTVIGATSVGKVHVLWWSHAKGGHGKLYSSVEFPIRKNYLNISILRKINKLGTATKFVDMVYANKKKSIVSVVYGDIIKKNKKLVSDRLEEIVKKQQNYSFPLFFNESIFHFHKKFFYYYAFFYILRINQYIHTIKRINKYLIIKWKIYFLNNITCDLILFEKKYIWNKRKILLIFKKYFKKCKKELNSIINQCLKNDKYECKNKNILDHNIIDSEFDLFLYNFYVMQFYDVFNECFFRRSIKTFSSLINQNVQFFLLKNCFNDKYMTKKILYIYKTFFNLTVRENTITLFMPFQENCKLVQHFESKLDSSLKSQSYADIPNLRIMNRLNFLVMLLKIMLSKMCEMLFYFVLLYVKKKIYQRGKFLRNVWTFPFL</sequence>
<dbReference type="VEuPathDB" id="PlasmoDB:POWCR01_040015000"/>
<evidence type="ECO:0000313" key="3">
    <source>
        <dbReference type="EMBL" id="SBT75683.1"/>
    </source>
</evidence>
<dbReference type="Proteomes" id="UP000243200">
    <property type="component" value="Chromosome 4"/>
</dbReference>
<keyword evidence="1" id="KW-0472">Membrane</keyword>
<keyword evidence="1" id="KW-0812">Transmembrane</keyword>
<dbReference type="AlphaFoldDB" id="A0A1C3KNX4"/>
<dbReference type="EMBL" id="LT594508">
    <property type="protein sequence ID" value="SBT75683.1"/>
    <property type="molecule type" value="Genomic_DNA"/>
</dbReference>
<accession>A0A1C3KNX4</accession>
<dbReference type="VEuPathDB" id="PlasmoDB:PocGH01_04019300"/>
<evidence type="ECO:0000313" key="4">
    <source>
        <dbReference type="Proteomes" id="UP000243200"/>
    </source>
</evidence>
<organism evidence="3 4">
    <name type="scientific">Plasmodium ovale</name>
    <name type="common">malaria parasite P. ovale</name>
    <dbReference type="NCBI Taxonomy" id="36330"/>
    <lineage>
        <taxon>Eukaryota</taxon>
        <taxon>Sar</taxon>
        <taxon>Alveolata</taxon>
        <taxon>Apicomplexa</taxon>
        <taxon>Aconoidasida</taxon>
        <taxon>Haemosporida</taxon>
        <taxon>Plasmodiidae</taxon>
        <taxon>Plasmodium</taxon>
        <taxon>Plasmodium (Plasmodium)</taxon>
    </lineage>
</organism>
<keyword evidence="1" id="KW-1133">Transmembrane helix</keyword>
<evidence type="ECO:0000256" key="1">
    <source>
        <dbReference type="SAM" id="Phobius"/>
    </source>
</evidence>
<feature type="transmembrane region" description="Helical" evidence="1">
    <location>
        <begin position="347"/>
        <end position="371"/>
    </location>
</feature>
<gene>
    <name evidence="3" type="primary">PowCR01_040015000</name>
    <name evidence="3" type="ORF">POWCR01_040015000</name>
</gene>